<dbReference type="GO" id="GO:0030425">
    <property type="term" value="C:dendrite"/>
    <property type="evidence" value="ECO:0007669"/>
    <property type="project" value="TreeGrafter"/>
</dbReference>
<evidence type="ECO:0000313" key="17">
    <source>
        <dbReference type="RefSeq" id="XP_018102101.1"/>
    </source>
</evidence>
<dbReference type="AGR" id="Xenbase:XB-GENE-22169678"/>
<evidence type="ECO:0000256" key="7">
    <source>
        <dbReference type="ARBA" id="ARBA00023136"/>
    </source>
</evidence>
<feature type="transmembrane region" description="Helical" evidence="14">
    <location>
        <begin position="48"/>
        <end position="72"/>
    </location>
</feature>
<dbReference type="PANTHER" id="PTHR24246:SF2">
    <property type="entry name" value="ADENOSINE RECEPTOR A3"/>
    <property type="match status" value="1"/>
</dbReference>
<dbReference type="PANTHER" id="PTHR24246">
    <property type="entry name" value="OLFACTORY RECEPTOR AND ADENOSINE RECEPTOR"/>
    <property type="match status" value="1"/>
</dbReference>
<evidence type="ECO:0000256" key="14">
    <source>
        <dbReference type="RuleBase" id="RU201114"/>
    </source>
</evidence>
<evidence type="ECO:0000256" key="1">
    <source>
        <dbReference type="ARBA" id="ARBA00004651"/>
    </source>
</evidence>
<evidence type="ECO:0000256" key="12">
    <source>
        <dbReference type="ARBA" id="ARBA00023224"/>
    </source>
</evidence>
<keyword evidence="3 14" id="KW-1003">Cell membrane</keyword>
<keyword evidence="13" id="KW-0449">Lipoprotein</keyword>
<keyword evidence="7 14" id="KW-0472">Membrane</keyword>
<evidence type="ECO:0000256" key="13">
    <source>
        <dbReference type="ARBA" id="ARBA00023288"/>
    </source>
</evidence>
<dbReference type="InterPro" id="IPR000466">
    <property type="entry name" value="Adeno_A3_rcpt"/>
</dbReference>
<evidence type="ECO:0000256" key="11">
    <source>
        <dbReference type="ARBA" id="ARBA00023180"/>
    </source>
</evidence>
<accession>A0A1L8HF28</accession>
<gene>
    <name evidence="17 18" type="primary">adora3.3.L</name>
</gene>
<reference evidence="17" key="1">
    <citation type="submission" date="2025-08" db="UniProtKB">
        <authorList>
            <consortium name="RefSeq"/>
        </authorList>
    </citation>
    <scope>IDENTIFICATION</scope>
    <source>
        <strain evidence="17">J_2021</strain>
        <tissue evidence="17">Erythrocytes</tissue>
    </source>
</reference>
<dbReference type="Proteomes" id="UP000186698">
    <property type="component" value="Chromosome 2L"/>
</dbReference>
<dbReference type="AlphaFoldDB" id="A0A1L8HF28"/>
<keyword evidence="11 14" id="KW-0325">Glycoprotein</keyword>
<evidence type="ECO:0000256" key="4">
    <source>
        <dbReference type="ARBA" id="ARBA00022692"/>
    </source>
</evidence>
<dbReference type="SUPFAM" id="SSF81321">
    <property type="entry name" value="Family A G protein-coupled receptor-like"/>
    <property type="match status" value="1"/>
</dbReference>
<dbReference type="GO" id="GO:0001609">
    <property type="term" value="F:G protein-coupled adenosine receptor activity"/>
    <property type="evidence" value="ECO:0007669"/>
    <property type="project" value="UniProtKB-UniRule"/>
</dbReference>
<dbReference type="OMA" id="INCITYF"/>
<keyword evidence="12 14" id="KW-0807">Transducer</keyword>
<dbReference type="InterPro" id="IPR000276">
    <property type="entry name" value="GPCR_Rhodpsn"/>
</dbReference>
<evidence type="ECO:0000256" key="6">
    <source>
        <dbReference type="ARBA" id="ARBA00023040"/>
    </source>
</evidence>
<dbReference type="Gene3D" id="1.20.1070.10">
    <property type="entry name" value="Rhodopsin 7-helix transmembrane proteins"/>
    <property type="match status" value="1"/>
</dbReference>
<dbReference type="OrthoDB" id="284782at2759"/>
<evidence type="ECO:0000256" key="5">
    <source>
        <dbReference type="ARBA" id="ARBA00022989"/>
    </source>
</evidence>
<keyword evidence="6 14" id="KW-0297">G-protein coupled receptor</keyword>
<feature type="transmembrane region" description="Helical" evidence="14">
    <location>
        <begin position="127"/>
        <end position="149"/>
    </location>
</feature>
<dbReference type="Bgee" id="108708181">
    <property type="expression patterns" value="Expressed in spleen and 12 other cell types or tissues"/>
</dbReference>
<sequence length="327" mass="37341">MANETSDAAIYSAVYIGVETVIGISAVLGNILVIWAVRLNTSLQNTTFYFIVSLALADLAVGFLVMPLAIVLSLGMHFHFHSCLFICCLIIILTNASILSLLAIAVDRYLRIKIPTRYRIVITSRRICLSICTVWIISFLVGMVPMFGWNNRSSLSEEHQHYLNCTFENVMSMEYMVYFNIFGWVILPLITMLILYIEIFYLIKKQLNQNNSKNVRRGVFYGKEYKTAKSLALVLLLFALSWLPLSILNCVQFYNPNVKNLSLYQPTIFLFILLSHANSAMNPIIYAFKIKKFKEAYIHILKTILMQKSQVPDTGNAEHTMEEISKD</sequence>
<keyword evidence="4 14" id="KW-0812">Transmembrane</keyword>
<dbReference type="RefSeq" id="XP_018102101.1">
    <property type="nucleotide sequence ID" value="XM_018246612.2"/>
</dbReference>
<evidence type="ECO:0000256" key="2">
    <source>
        <dbReference type="ARBA" id="ARBA00021738"/>
    </source>
</evidence>
<keyword evidence="5 14" id="KW-1133">Transmembrane helix</keyword>
<keyword evidence="16" id="KW-1185">Reference proteome</keyword>
<evidence type="ECO:0000256" key="3">
    <source>
        <dbReference type="ARBA" id="ARBA00022475"/>
    </source>
</evidence>
<feature type="transmembrane region" description="Helical" evidence="14">
    <location>
        <begin position="231"/>
        <end position="254"/>
    </location>
</feature>
<feature type="transmembrane region" description="Helical" evidence="14">
    <location>
        <begin position="78"/>
        <end position="106"/>
    </location>
</feature>
<evidence type="ECO:0000256" key="8">
    <source>
        <dbReference type="ARBA" id="ARBA00023139"/>
    </source>
</evidence>
<proteinExistence type="inferred from homology"/>
<evidence type="ECO:0000256" key="9">
    <source>
        <dbReference type="ARBA" id="ARBA00023157"/>
    </source>
</evidence>
<keyword evidence="10 14" id="KW-0675">Receptor</keyword>
<dbReference type="Pfam" id="PF00001">
    <property type="entry name" value="7tm_1"/>
    <property type="match status" value="1"/>
</dbReference>
<comment type="similarity">
    <text evidence="14">Belongs to the G-protein coupled receptor 1 family.</text>
</comment>
<dbReference type="SMART" id="SM01381">
    <property type="entry name" value="7TM_GPCR_Srsx"/>
    <property type="match status" value="1"/>
</dbReference>
<dbReference type="PROSITE" id="PS50262">
    <property type="entry name" value="G_PROTEIN_RECEP_F1_2"/>
    <property type="match status" value="1"/>
</dbReference>
<dbReference type="InterPro" id="IPR001634">
    <property type="entry name" value="Adenosn_rcpt"/>
</dbReference>
<evidence type="ECO:0000313" key="16">
    <source>
        <dbReference type="Proteomes" id="UP000186698"/>
    </source>
</evidence>
<comment type="function">
    <text evidence="14">Receptor for adenosine. The activity of this receptor is mediated by G proteins which inhibit adenylyl cyclase.</text>
</comment>
<dbReference type="GO" id="GO:0045202">
    <property type="term" value="C:synapse"/>
    <property type="evidence" value="ECO:0007669"/>
    <property type="project" value="TreeGrafter"/>
</dbReference>
<dbReference type="PRINTS" id="PR00237">
    <property type="entry name" value="GPCRRHODOPSN"/>
</dbReference>
<comment type="subcellular location">
    <subcellularLocation>
        <location evidence="1 14">Cell membrane</location>
        <topology evidence="1 14">Multi-pass membrane protein</topology>
    </subcellularLocation>
</comment>
<keyword evidence="9 14" id="KW-1015">Disulfide bond</keyword>
<evidence type="ECO:0000259" key="15">
    <source>
        <dbReference type="PROSITE" id="PS50262"/>
    </source>
</evidence>
<name>A0A1L8HF28_XENLA</name>
<dbReference type="GO" id="GO:0005886">
    <property type="term" value="C:plasma membrane"/>
    <property type="evidence" value="ECO:0007669"/>
    <property type="project" value="UniProtKB-SubCell"/>
</dbReference>
<feature type="transmembrane region" description="Helical" evidence="14">
    <location>
        <begin position="181"/>
        <end position="203"/>
    </location>
</feature>
<dbReference type="KEGG" id="xla:108708181"/>
<dbReference type="InterPro" id="IPR017452">
    <property type="entry name" value="GPCR_Rhodpsn_7TM"/>
</dbReference>
<dbReference type="PRINTS" id="PR00555">
    <property type="entry name" value="ADENOSINEA3R"/>
</dbReference>
<feature type="transmembrane region" description="Helical" evidence="14">
    <location>
        <begin position="266"/>
        <end position="288"/>
    </location>
</feature>
<organism evidence="16 17">
    <name type="scientific">Xenopus laevis</name>
    <name type="common">African clawed frog</name>
    <dbReference type="NCBI Taxonomy" id="8355"/>
    <lineage>
        <taxon>Eukaryota</taxon>
        <taxon>Metazoa</taxon>
        <taxon>Chordata</taxon>
        <taxon>Craniata</taxon>
        <taxon>Vertebrata</taxon>
        <taxon>Euteleostomi</taxon>
        <taxon>Amphibia</taxon>
        <taxon>Batrachia</taxon>
        <taxon>Anura</taxon>
        <taxon>Pipoidea</taxon>
        <taxon>Pipidae</taxon>
        <taxon>Xenopodinae</taxon>
        <taxon>Xenopus</taxon>
        <taxon>Xenopus</taxon>
    </lineage>
</organism>
<dbReference type="PROSITE" id="PS00237">
    <property type="entry name" value="G_PROTEIN_RECEP_F1_1"/>
    <property type="match status" value="1"/>
</dbReference>
<feature type="domain" description="G-protein coupled receptors family 1 profile" evidence="15">
    <location>
        <begin position="29"/>
        <end position="286"/>
    </location>
</feature>
<dbReference type="Xenbase" id="XB-GENE-22169678">
    <property type="gene designation" value="adora3.3.L"/>
</dbReference>
<protein>
    <recommendedName>
        <fullName evidence="2 14">Adenosine receptor A3</fullName>
    </recommendedName>
</protein>
<keyword evidence="8" id="KW-0564">Palmitate</keyword>
<dbReference type="PaxDb" id="8355-A0A1L8HF28"/>
<feature type="transmembrane region" description="Helical" evidence="14">
    <location>
        <begin position="12"/>
        <end position="36"/>
    </location>
</feature>
<dbReference type="GeneID" id="108708181"/>
<evidence type="ECO:0000256" key="10">
    <source>
        <dbReference type="ARBA" id="ARBA00023170"/>
    </source>
</evidence>
<dbReference type="PRINTS" id="PR00424">
    <property type="entry name" value="ADENOSINER"/>
</dbReference>
<evidence type="ECO:0000313" key="18">
    <source>
        <dbReference type="Xenbase" id="XB-GENE-22169678"/>
    </source>
</evidence>
<dbReference type="CTD" id="108708181"/>